<keyword evidence="8" id="KW-0532">Neurotransmitter transport</keyword>
<dbReference type="Pfam" id="PF07690">
    <property type="entry name" value="MFS_1"/>
    <property type="match status" value="1"/>
</dbReference>
<keyword evidence="11" id="KW-0770">Synapse</keyword>
<evidence type="ECO:0000256" key="24">
    <source>
        <dbReference type="ARBA" id="ARBA00038044"/>
    </source>
</evidence>
<dbReference type="SUPFAM" id="SSF103473">
    <property type="entry name" value="MFS general substrate transporter"/>
    <property type="match status" value="1"/>
</dbReference>
<feature type="transmembrane region" description="Helical" evidence="28">
    <location>
        <begin position="336"/>
        <end position="357"/>
    </location>
</feature>
<comment type="similarity">
    <text evidence="26">Belongs to the sodium:neurotransmitter symporter (SNF) (TC 2.A.22) family.</text>
</comment>
<keyword evidence="17" id="KW-0868">Chloride</keyword>
<comment type="caution">
    <text evidence="30">The sequence shown here is derived from an EMBL/GenBank/DDBJ whole genome shotgun (WGS) entry which is preliminary data.</text>
</comment>
<dbReference type="InterPro" id="IPR036259">
    <property type="entry name" value="MFS_trans_sf"/>
</dbReference>
<keyword evidence="18" id="KW-0407">Ion channel</keyword>
<dbReference type="NCBIfam" id="NF037979">
    <property type="entry name" value="Na_transp"/>
    <property type="match status" value="1"/>
</dbReference>
<dbReference type="Gene3D" id="1.20.1250.20">
    <property type="entry name" value="MFS general substrate transporter like domains"/>
    <property type="match status" value="2"/>
</dbReference>
<feature type="transmembrane region" description="Helical" evidence="28">
    <location>
        <begin position="260"/>
        <end position="287"/>
    </location>
</feature>
<dbReference type="GO" id="GO:0034707">
    <property type="term" value="C:chloride channel complex"/>
    <property type="evidence" value="ECO:0007669"/>
    <property type="project" value="UniProtKB-KW"/>
</dbReference>
<evidence type="ECO:0000256" key="15">
    <source>
        <dbReference type="ARBA" id="ARBA00023173"/>
    </source>
</evidence>
<evidence type="ECO:0000256" key="22">
    <source>
        <dbReference type="ARBA" id="ARBA00035839"/>
    </source>
</evidence>
<dbReference type="InterPro" id="IPR020846">
    <property type="entry name" value="MFS_dom"/>
</dbReference>
<dbReference type="PANTHER" id="PTHR11616">
    <property type="entry name" value="SODIUM/CHLORIDE DEPENDENT TRANSPORTER"/>
    <property type="match status" value="1"/>
</dbReference>
<dbReference type="GO" id="GO:0030672">
    <property type="term" value="C:synaptic vesicle membrane"/>
    <property type="evidence" value="ECO:0007669"/>
    <property type="project" value="UniProtKB-SubCell"/>
</dbReference>
<protein>
    <recommendedName>
        <fullName evidence="26">Transporter</fullName>
    </recommendedName>
</protein>
<feature type="binding site" evidence="25">
    <location>
        <position position="342"/>
    </location>
    <ligand>
        <name>Na(+)</name>
        <dbReference type="ChEBI" id="CHEBI:29101"/>
        <label>1</label>
    </ligand>
</feature>
<evidence type="ECO:0000256" key="5">
    <source>
        <dbReference type="ARBA" id="ARBA00022592"/>
    </source>
</evidence>
<keyword evidence="14 28" id="KW-0472">Membrane</keyword>
<dbReference type="GO" id="GO:0006865">
    <property type="term" value="P:amino acid transport"/>
    <property type="evidence" value="ECO:0007669"/>
    <property type="project" value="TreeGrafter"/>
</dbReference>
<dbReference type="PRINTS" id="PR00176">
    <property type="entry name" value="NANEUSMPORT"/>
</dbReference>
<evidence type="ECO:0000313" key="31">
    <source>
        <dbReference type="Proteomes" id="UP000438429"/>
    </source>
</evidence>
<comment type="catalytic activity">
    <reaction evidence="23">
        <text>L-glutamate(out) = L-glutamate(in)</text>
        <dbReference type="Rhea" id="RHEA:66336"/>
        <dbReference type="ChEBI" id="CHEBI:29985"/>
    </reaction>
</comment>
<feature type="transmembrane region" description="Helical" evidence="28">
    <location>
        <begin position="569"/>
        <end position="592"/>
    </location>
</feature>
<evidence type="ECO:0000256" key="25">
    <source>
        <dbReference type="PIRSR" id="PIRSR600175-1"/>
    </source>
</evidence>
<dbReference type="SUPFAM" id="SSF161070">
    <property type="entry name" value="SNF-like"/>
    <property type="match status" value="1"/>
</dbReference>
<evidence type="ECO:0000256" key="28">
    <source>
        <dbReference type="SAM" id="Phobius"/>
    </source>
</evidence>
<evidence type="ECO:0000256" key="12">
    <source>
        <dbReference type="ARBA" id="ARBA00023053"/>
    </source>
</evidence>
<evidence type="ECO:0000256" key="17">
    <source>
        <dbReference type="ARBA" id="ARBA00023214"/>
    </source>
</evidence>
<evidence type="ECO:0000256" key="21">
    <source>
        <dbReference type="ARBA" id="ARBA00034102"/>
    </source>
</evidence>
<dbReference type="GO" id="GO:0006817">
    <property type="term" value="P:phosphate ion transport"/>
    <property type="evidence" value="ECO:0007669"/>
    <property type="project" value="UniProtKB-KW"/>
</dbReference>
<evidence type="ECO:0000256" key="13">
    <source>
        <dbReference type="ARBA" id="ARBA00023065"/>
    </source>
</evidence>
<evidence type="ECO:0000256" key="19">
    <source>
        <dbReference type="ARBA" id="ARBA00023329"/>
    </source>
</evidence>
<evidence type="ECO:0000256" key="23">
    <source>
        <dbReference type="ARBA" id="ARBA00036683"/>
    </source>
</evidence>
<evidence type="ECO:0000256" key="1">
    <source>
        <dbReference type="ARBA" id="ARBA00004432"/>
    </source>
</evidence>
<feature type="transmembrane region" description="Helical" evidence="28">
    <location>
        <begin position="612"/>
        <end position="636"/>
    </location>
</feature>
<dbReference type="GO" id="GO:0005886">
    <property type="term" value="C:plasma membrane"/>
    <property type="evidence" value="ECO:0007669"/>
    <property type="project" value="UniProtKB-SubCell"/>
</dbReference>
<evidence type="ECO:0000259" key="29">
    <source>
        <dbReference type="PROSITE" id="PS50850"/>
    </source>
</evidence>
<evidence type="ECO:0000256" key="16">
    <source>
        <dbReference type="ARBA" id="ARBA00023201"/>
    </source>
</evidence>
<dbReference type="Pfam" id="PF00209">
    <property type="entry name" value="SNF"/>
    <property type="match status" value="1"/>
</dbReference>
<dbReference type="PROSITE" id="PS00610">
    <property type="entry name" value="NA_NEUROTRAN_SYMP_1"/>
    <property type="match status" value="1"/>
</dbReference>
<evidence type="ECO:0000256" key="4">
    <source>
        <dbReference type="ARBA" id="ARBA00022475"/>
    </source>
</evidence>
<feature type="transmembrane region" description="Helical" evidence="28">
    <location>
        <begin position="1028"/>
        <end position="1046"/>
    </location>
</feature>
<keyword evidence="16" id="KW-0739">Sodium transport</keyword>
<sequence>MSDEQSQRKPNTHVNGVFFSLRLNDKTEKPSLEGNEDRAWLGEGQSESQLTTGPEEVEENGGDRPAWDSKIQYVLAQVGFSVGLGNVWRFPYLCHQNGGGSFMLLYVFLLLIVGVPLFFMELAAGQCIRQGSIGVWKHISPKLAGIGYSSCMVCFYVALYYNVIIAWSLFYLGNSFQYPLPWEQCPIDVTTNDTVKECAGSSPTSYFWFRKALNITNSIQESGELNSIMTGCLLAAWTIVSLAMIKGIKSSAKVMYFSTVFPYVVLFIFLIRGLMLDGAIEGITYMFYPKLEIWANVQVWRQAATQVFFALGLGYGSVIAYSSYNPYHNNCHRDALMVSGINFMTSVLASLVVFVVLGFRAKNIALRCVANNLDLLSSSDGSDQHWWPWFNMSDPSSVSIAEYREWYGHYSSMAGSNITDCSLEEEMNKGIEGTGLAFIAFTEVMAFFPASPFWSTLFFLMLLNLGLSTMFGTMQGILTPLMDNFSFLGRHRTLLTVSSCALGALIGLLFTQRPGNYFVTMFDDYSATLPLVIVVIFETISVAWVYGTDRFLDDIEVMLKWRPPVVYKYLWKYVCLLAMVGLLAASLLRMVFKSPTYTAWNQSTASEMTLEYPGWALAMIVTLILLASLPVPIGYIHYTWKNRRVPNSLSSEGGGQEMHRELYTKCGSAEQPDSGAHQRVPHEEDEAHPRTAFLPMGSEHYRLLPQQEDEDEDEEQDTGVLPVPIGYIHYTWKNRRVPNSLSSEGGGQEMHRELYTKCGSAEQPDSGAHQRVPHEEDEAHPRTAFLPMGSEHYRLLPQQEDEDEDEEQDTGVLIEKRQPNGETIELSAEGRPELVEEKELPVVDCTCFGLPRRYIIAILSGLGFCISFGIRCNLGVAIVSMVNDHTVYKGNKEVLVAAQFSWDPETVGMIHGSFFWGYIVTQIPGGFICQKFAANRVFGFAIVATSTLNMLIPSAARCHYSCVILVRICQGLVEGVSYPACHGIWAKWAPPLERSRLATTAFCGSYAGAVVAMPLAGILVQYTGWPSVFYVYGSFGIFWYLFWILVSYESPAAHPTITPEERKYIEDAIGESASFLNPLHKFKTPWRHFFTSMPVYAIIVANFCRSWTFYLLLISQPAYFEEVFGFEISKVGMVSALPHLVMTIIVPVGGQLADYLRTHNLMSTTNVRKMMNCGGFGMEATLLLVVGFSHTKGVAISFLVLAVGFSGFAISGFNVNHLDIAPRYASILMGISNGVGTLSGMVCPLIVGAMTKHKTREEWQYVFLIASLVHYGGVIFYGLFASGEKQPWADIEDTSDEKCGIIDEDELANETEELYRGGGQYGAISQPVVGSNGGGGGGGGGGAGPGWVSDWDKSEEYVQPPGYNSYMHGGEEEREQTQKSHMLQKK</sequence>
<evidence type="ECO:0000313" key="30">
    <source>
        <dbReference type="EMBL" id="KAF0032570.1"/>
    </source>
</evidence>
<dbReference type="PROSITE" id="PS50267">
    <property type="entry name" value="NA_NEUROTRAN_SYMP_3"/>
    <property type="match status" value="1"/>
</dbReference>
<dbReference type="GO" id="GO:0046872">
    <property type="term" value="F:metal ion binding"/>
    <property type="evidence" value="ECO:0007669"/>
    <property type="project" value="UniProtKB-KW"/>
</dbReference>
<evidence type="ECO:0000256" key="18">
    <source>
        <dbReference type="ARBA" id="ARBA00023303"/>
    </source>
</evidence>
<comment type="subcellular location">
    <subcellularLocation>
        <location evidence="2">Cell membrane</location>
        <topology evidence="2">Multi-pass membrane protein</topology>
    </subcellularLocation>
    <subcellularLocation>
        <location evidence="1">Cytoplasmic vesicle</location>
        <location evidence="1">Secretory vesicle</location>
        <location evidence="1">Synaptic vesicle membrane</location>
    </subcellularLocation>
    <subcellularLocation>
        <location evidence="21">Synapse</location>
        <location evidence="21">Synaptosome</location>
    </subcellularLocation>
</comment>
<reference evidence="30 31" key="1">
    <citation type="submission" date="2019-06" db="EMBL/GenBank/DDBJ databases">
        <title>Draft genomes of female and male turbot (Scophthalmus maximus).</title>
        <authorList>
            <person name="Xu H."/>
            <person name="Xu X.-W."/>
            <person name="Shao C."/>
            <person name="Chen S."/>
        </authorList>
    </citation>
    <scope>NUCLEOTIDE SEQUENCE [LARGE SCALE GENOMIC DNA]</scope>
    <source>
        <strain evidence="30">Ysfricsl-2016a</strain>
        <tissue evidence="30">Blood</tissue>
    </source>
</reference>
<feature type="compositionally biased region" description="Basic and acidic residues" evidence="27">
    <location>
        <begin position="23"/>
        <end position="40"/>
    </location>
</feature>
<dbReference type="CDD" id="cd17382">
    <property type="entry name" value="MFS_SLC17A6_7_8_VGluT"/>
    <property type="match status" value="1"/>
</dbReference>
<comment type="catalytic activity">
    <reaction evidence="20">
        <text>chloride(in) = chloride(out)</text>
        <dbReference type="Rhea" id="RHEA:29823"/>
        <dbReference type="ChEBI" id="CHEBI:17996"/>
    </reaction>
</comment>
<evidence type="ECO:0000256" key="26">
    <source>
        <dbReference type="RuleBase" id="RU003732"/>
    </source>
</evidence>
<keyword evidence="25" id="KW-0479">Metal-binding</keyword>
<evidence type="ECO:0000256" key="2">
    <source>
        <dbReference type="ARBA" id="ARBA00004651"/>
    </source>
</evidence>
<feature type="compositionally biased region" description="Basic and acidic residues" evidence="27">
    <location>
        <begin position="1369"/>
        <end position="1378"/>
    </location>
</feature>
<feature type="transmembrane region" description="Helical" evidence="28">
    <location>
        <begin position="531"/>
        <end position="548"/>
    </location>
</feature>
<feature type="transmembrane region" description="Helical" evidence="28">
    <location>
        <begin position="1089"/>
        <end position="1111"/>
    </location>
</feature>
<feature type="compositionally biased region" description="Acidic residues" evidence="27">
    <location>
        <begin position="799"/>
        <end position="809"/>
    </location>
</feature>
<dbReference type="GO" id="GO:0005254">
    <property type="term" value="F:chloride channel activity"/>
    <property type="evidence" value="ECO:0007669"/>
    <property type="project" value="UniProtKB-KW"/>
</dbReference>
<feature type="transmembrane region" description="Helical" evidence="28">
    <location>
        <begin position="1194"/>
        <end position="1215"/>
    </location>
</feature>
<evidence type="ECO:0000256" key="14">
    <source>
        <dbReference type="ARBA" id="ARBA00023136"/>
    </source>
</evidence>
<dbReference type="FunFam" id="1.20.1250.20:FF:000004">
    <property type="entry name" value="vesicular glutamate transporter 2 isoform X1"/>
    <property type="match status" value="1"/>
</dbReference>
<dbReference type="GO" id="GO:0015293">
    <property type="term" value="F:symporter activity"/>
    <property type="evidence" value="ECO:0007669"/>
    <property type="project" value="UniProtKB-KW"/>
</dbReference>
<evidence type="ECO:0000256" key="11">
    <source>
        <dbReference type="ARBA" id="ARBA00023018"/>
    </source>
</evidence>
<dbReference type="InterPro" id="IPR000175">
    <property type="entry name" value="Na/ntran_symport"/>
</dbReference>
<feature type="binding site" evidence="25">
    <location>
        <position position="82"/>
    </location>
    <ligand>
        <name>Na(+)</name>
        <dbReference type="ChEBI" id="CHEBI:29101"/>
        <label>1</label>
    </ligand>
</feature>
<gene>
    <name evidence="30" type="ORF">F2P81_014860</name>
</gene>
<dbReference type="GO" id="GO:0035725">
    <property type="term" value="P:sodium ion transmembrane transport"/>
    <property type="evidence" value="ECO:0007669"/>
    <property type="project" value="TreeGrafter"/>
</dbReference>
<feature type="region of interest" description="Disordered" evidence="27">
    <location>
        <begin position="798"/>
        <end position="827"/>
    </location>
</feature>
<keyword evidence="5" id="KW-0592">Phosphate transport</keyword>
<organism evidence="30 31">
    <name type="scientific">Scophthalmus maximus</name>
    <name type="common">Turbot</name>
    <name type="synonym">Psetta maxima</name>
    <dbReference type="NCBI Taxonomy" id="52904"/>
    <lineage>
        <taxon>Eukaryota</taxon>
        <taxon>Metazoa</taxon>
        <taxon>Chordata</taxon>
        <taxon>Craniata</taxon>
        <taxon>Vertebrata</taxon>
        <taxon>Euteleostomi</taxon>
        <taxon>Actinopterygii</taxon>
        <taxon>Neopterygii</taxon>
        <taxon>Teleostei</taxon>
        <taxon>Neoteleostei</taxon>
        <taxon>Acanthomorphata</taxon>
        <taxon>Carangaria</taxon>
        <taxon>Pleuronectiformes</taxon>
        <taxon>Pleuronectoidei</taxon>
        <taxon>Scophthalmidae</taxon>
        <taxon>Scophthalmus</taxon>
    </lineage>
</organism>
<evidence type="ECO:0000256" key="7">
    <source>
        <dbReference type="ARBA" id="ARBA00022692"/>
    </source>
</evidence>
<keyword evidence="3 26" id="KW-0813">Transport</keyword>
<evidence type="ECO:0000256" key="10">
    <source>
        <dbReference type="ARBA" id="ARBA00022989"/>
    </source>
</evidence>
<keyword evidence="15" id="KW-0869">Chloride channel</keyword>
<feature type="binding site" evidence="25">
    <location>
        <position position="86"/>
    </location>
    <ligand>
        <name>Na(+)</name>
        <dbReference type="ChEBI" id="CHEBI:29101"/>
        <label>1</label>
    </ligand>
</feature>
<dbReference type="FunFam" id="1.20.1250.20:FF:000005">
    <property type="entry name" value="vesicular glutamate transporter 2 isoform X1"/>
    <property type="match status" value="1"/>
</dbReference>
<feature type="transmembrane region" description="Helical" evidence="28">
    <location>
        <begin position="997"/>
        <end position="1022"/>
    </location>
</feature>
<keyword evidence="10 28" id="KW-1133">Transmembrane helix</keyword>
<feature type="transmembrane region" description="Helical" evidence="28">
    <location>
        <begin position="228"/>
        <end position="248"/>
    </location>
</feature>
<keyword evidence="7 26" id="KW-0812">Transmembrane</keyword>
<dbReference type="GO" id="GO:0006836">
    <property type="term" value="P:neurotransmitter transport"/>
    <property type="evidence" value="ECO:0007669"/>
    <property type="project" value="UniProtKB-KW"/>
</dbReference>
<keyword evidence="9 26" id="KW-0769">Symport</keyword>
<proteinExistence type="inferred from homology"/>
<evidence type="ECO:0000256" key="8">
    <source>
        <dbReference type="ARBA" id="ARBA00022775"/>
    </source>
</evidence>
<feature type="transmembrane region" description="Helical" evidence="28">
    <location>
        <begin position="1259"/>
        <end position="1280"/>
    </location>
</feature>
<dbReference type="PROSITE" id="PS50850">
    <property type="entry name" value="MFS"/>
    <property type="match status" value="1"/>
</dbReference>
<evidence type="ECO:0000256" key="6">
    <source>
        <dbReference type="ARBA" id="ARBA00022599"/>
    </source>
</evidence>
<keyword evidence="12 25" id="KW-0915">Sodium</keyword>
<dbReference type="InterPro" id="IPR037272">
    <property type="entry name" value="SNS_sf"/>
</dbReference>
<feature type="transmembrane region" description="Helical" evidence="28">
    <location>
        <begin position="145"/>
        <end position="172"/>
    </location>
</feature>
<accession>A0A6A4SL39</accession>
<feature type="region of interest" description="Disordered" evidence="27">
    <location>
        <begin position="1329"/>
        <end position="1386"/>
    </location>
</feature>
<dbReference type="GO" id="GO:0007600">
    <property type="term" value="P:sensory perception"/>
    <property type="evidence" value="ECO:0007669"/>
    <property type="project" value="UniProtKB-ARBA"/>
</dbReference>
<evidence type="ECO:0000256" key="27">
    <source>
        <dbReference type="SAM" id="MobiDB-lite"/>
    </source>
</evidence>
<name>A0A6A4SL39_SCOMX</name>
<feature type="transmembrane region" description="Helical" evidence="28">
    <location>
        <begin position="73"/>
        <end position="91"/>
    </location>
</feature>
<comment type="catalytic activity">
    <reaction evidence="22">
        <text>3 Na(+)(out) + phosphate(out) = 3 Na(+)(in) + phosphate(in)</text>
        <dbReference type="Rhea" id="RHEA:71255"/>
        <dbReference type="ChEBI" id="CHEBI:29101"/>
        <dbReference type="ChEBI" id="CHEBI:43474"/>
    </reaction>
</comment>
<dbReference type="PANTHER" id="PTHR11616:SF233">
    <property type="entry name" value="TRANSPORTER"/>
    <property type="match status" value="1"/>
</dbReference>
<feature type="region of interest" description="Disordered" evidence="27">
    <location>
        <begin position="759"/>
        <end position="779"/>
    </location>
</feature>
<feature type="transmembrane region" description="Helical" evidence="28">
    <location>
        <begin position="1227"/>
        <end position="1247"/>
    </location>
</feature>
<keyword evidence="6" id="KW-0771">Synaptosome</keyword>
<feature type="compositionally biased region" description="Gly residues" evidence="27">
    <location>
        <begin position="1331"/>
        <end position="1345"/>
    </location>
</feature>
<feature type="domain" description="Major facilitator superfamily (MFS) profile" evidence="29">
    <location>
        <begin position="853"/>
        <end position="1285"/>
    </location>
</feature>
<comment type="similarity">
    <text evidence="24">Belongs to the major facilitator superfamily. Sodium/anion cotransporter family. VGLUT subfamily.</text>
</comment>
<evidence type="ECO:0000256" key="9">
    <source>
        <dbReference type="ARBA" id="ARBA00022847"/>
    </source>
</evidence>
<dbReference type="InterPro" id="IPR011701">
    <property type="entry name" value="MFS"/>
</dbReference>
<keyword evidence="4" id="KW-1003">Cell membrane</keyword>
<evidence type="ECO:0000256" key="20">
    <source>
        <dbReference type="ARBA" id="ARBA00024167"/>
    </source>
</evidence>
<keyword evidence="13" id="KW-0406">Ion transport</keyword>
<feature type="binding site" evidence="25">
    <location>
        <position position="79"/>
    </location>
    <ligand>
        <name>Na(+)</name>
        <dbReference type="ChEBI" id="CHEBI:29101"/>
        <label>1</label>
    </ligand>
</feature>
<keyword evidence="19" id="KW-0968">Cytoplasmic vesicle</keyword>
<evidence type="ECO:0000256" key="3">
    <source>
        <dbReference type="ARBA" id="ARBA00022448"/>
    </source>
</evidence>
<dbReference type="EMBL" id="VEVO01000013">
    <property type="protein sequence ID" value="KAF0032570.1"/>
    <property type="molecule type" value="Genomic_DNA"/>
</dbReference>
<feature type="region of interest" description="Disordered" evidence="27">
    <location>
        <begin position="1"/>
        <end position="64"/>
    </location>
</feature>
<dbReference type="Proteomes" id="UP000438429">
    <property type="component" value="Unassembled WGS sequence"/>
</dbReference>
<feature type="transmembrane region" description="Helical" evidence="28">
    <location>
        <begin position="1131"/>
        <end position="1149"/>
    </location>
</feature>
<feature type="binding site" evidence="25">
    <location>
        <position position="465"/>
    </location>
    <ligand>
        <name>Na(+)</name>
        <dbReference type="ChEBI" id="CHEBI:29101"/>
        <label>1</label>
    </ligand>
</feature>
<feature type="transmembrane region" description="Helical" evidence="28">
    <location>
        <begin position="1170"/>
        <end position="1188"/>
    </location>
</feature>
<feature type="transmembrane region" description="Helical" evidence="28">
    <location>
        <begin position="453"/>
        <end position="472"/>
    </location>
</feature>
<feature type="transmembrane region" description="Helical" evidence="28">
    <location>
        <begin position="103"/>
        <end position="124"/>
    </location>
</feature>
<feature type="transmembrane region" description="Helical" evidence="28">
    <location>
        <begin position="493"/>
        <end position="511"/>
    </location>
</feature>
<dbReference type="GO" id="GO:0043005">
    <property type="term" value="C:neuron projection"/>
    <property type="evidence" value="ECO:0007669"/>
    <property type="project" value="UniProtKB-KW"/>
</dbReference>
<feature type="transmembrane region" description="Helical" evidence="28">
    <location>
        <begin position="307"/>
        <end position="324"/>
    </location>
</feature>